<reference evidence="1 2" key="1">
    <citation type="journal article" date="2009" name="Stand. Genomic Sci.">
        <title>Complete genome sequence of Desulfotomaculum acetoxidans type strain (5575).</title>
        <authorList>
            <person name="Spring S."/>
            <person name="Lapidus A."/>
            <person name="Schroder M."/>
            <person name="Gleim D."/>
            <person name="Sims D."/>
            <person name="Meincke L."/>
            <person name="Glavina Del Rio T."/>
            <person name="Tice H."/>
            <person name="Copeland A."/>
            <person name="Cheng J.F."/>
            <person name="Lucas S."/>
            <person name="Chen F."/>
            <person name="Nolan M."/>
            <person name="Bruce D."/>
            <person name="Goodwin L."/>
            <person name="Pitluck S."/>
            <person name="Ivanova N."/>
            <person name="Mavromatis K."/>
            <person name="Mikhailova N."/>
            <person name="Pati A."/>
            <person name="Chen A."/>
            <person name="Palaniappan K."/>
            <person name="Land M."/>
            <person name="Hauser L."/>
            <person name="Chang Y.J."/>
            <person name="Jeffries C.D."/>
            <person name="Chain P."/>
            <person name="Saunders E."/>
            <person name="Brettin T."/>
            <person name="Detter J.C."/>
            <person name="Goker M."/>
            <person name="Bristow J."/>
            <person name="Eisen J.A."/>
            <person name="Markowitz V."/>
            <person name="Hugenholtz P."/>
            <person name="Kyrpides N.C."/>
            <person name="Klenk H.P."/>
            <person name="Han C."/>
        </authorList>
    </citation>
    <scope>NUCLEOTIDE SEQUENCE [LARGE SCALE GENOMIC DNA]</scope>
    <source>
        <strain evidence="2">ATCC 49208 / DSM 771 / VKM B-1644</strain>
    </source>
</reference>
<organism evidence="1 2">
    <name type="scientific">Desulfofarcimen acetoxidans (strain ATCC 49208 / DSM 771 / KCTC 5769 / VKM B-1644 / 5575)</name>
    <name type="common">Desulfotomaculum acetoxidans</name>
    <dbReference type="NCBI Taxonomy" id="485916"/>
    <lineage>
        <taxon>Bacteria</taxon>
        <taxon>Bacillati</taxon>
        <taxon>Bacillota</taxon>
        <taxon>Clostridia</taxon>
        <taxon>Eubacteriales</taxon>
        <taxon>Peptococcaceae</taxon>
        <taxon>Desulfofarcimen</taxon>
    </lineage>
</organism>
<dbReference type="OrthoDB" id="9835922at2"/>
<dbReference type="Proteomes" id="UP000002217">
    <property type="component" value="Chromosome"/>
</dbReference>
<accession>C8W6K7</accession>
<dbReference type="RefSeq" id="WP_015758806.1">
    <property type="nucleotide sequence ID" value="NC_013216.1"/>
</dbReference>
<protein>
    <submittedName>
        <fullName evidence="1">Uncharacterized protein</fullName>
    </submittedName>
</protein>
<dbReference type="HOGENOM" id="CLU_1465961_0_0_9"/>
<proteinExistence type="predicted"/>
<dbReference type="KEGG" id="dae:Dtox_3388"/>
<name>C8W6K7_DESAS</name>
<keyword evidence="2" id="KW-1185">Reference proteome</keyword>
<dbReference type="STRING" id="485916.Dtox_3388"/>
<evidence type="ECO:0000313" key="2">
    <source>
        <dbReference type="Proteomes" id="UP000002217"/>
    </source>
</evidence>
<evidence type="ECO:0000313" key="1">
    <source>
        <dbReference type="EMBL" id="ACV64116.1"/>
    </source>
</evidence>
<gene>
    <name evidence="1" type="ordered locus">Dtox_3388</name>
</gene>
<dbReference type="AlphaFoldDB" id="C8W6K7"/>
<dbReference type="EMBL" id="CP001720">
    <property type="protein sequence ID" value="ACV64116.1"/>
    <property type="molecule type" value="Genomic_DNA"/>
</dbReference>
<sequence length="184" mass="20300">MRTKIISLMLLIITMVSGIWLCLQIKNREDIALDRLTSFSNLTIGGLNALVGIISDPKINWEDPAFKTIVYGQILEAKQWSQTAELMVGLTSGTPSQVGSKLGELSFRLQQNYIPSAKRILITKGIVNSEDKAALIELVKDLREAGWPLKQVKELGWSRLGLALDKYLTVKPGLSANNCCGLFP</sequence>